<dbReference type="FunFam" id="1.20.81.30:FF:000001">
    <property type="entry name" value="Type II secretion system protein F"/>
    <property type="match status" value="2"/>
</dbReference>
<dbReference type="AlphaFoldDB" id="A0A8J7H4Y8"/>
<keyword evidence="5 8" id="KW-0812">Transmembrane</keyword>
<evidence type="ECO:0000259" key="9">
    <source>
        <dbReference type="Pfam" id="PF00482"/>
    </source>
</evidence>
<dbReference type="PANTHER" id="PTHR30012:SF0">
    <property type="entry name" value="TYPE II SECRETION SYSTEM PROTEIN F-RELATED"/>
    <property type="match status" value="1"/>
</dbReference>
<dbReference type="PANTHER" id="PTHR30012">
    <property type="entry name" value="GENERAL SECRETION PATHWAY PROTEIN"/>
    <property type="match status" value="1"/>
</dbReference>
<evidence type="ECO:0000313" key="11">
    <source>
        <dbReference type="Proteomes" id="UP000623269"/>
    </source>
</evidence>
<evidence type="ECO:0000313" key="10">
    <source>
        <dbReference type="EMBL" id="MBH1939781.1"/>
    </source>
</evidence>
<evidence type="ECO:0000256" key="8">
    <source>
        <dbReference type="SAM" id="Phobius"/>
    </source>
</evidence>
<feature type="transmembrane region" description="Helical" evidence="8">
    <location>
        <begin position="169"/>
        <end position="194"/>
    </location>
</feature>
<dbReference type="InterPro" id="IPR042094">
    <property type="entry name" value="T2SS_GspF_sf"/>
</dbReference>
<feature type="transmembrane region" description="Helical" evidence="8">
    <location>
        <begin position="374"/>
        <end position="391"/>
    </location>
</feature>
<comment type="subcellular location">
    <subcellularLocation>
        <location evidence="1">Cell inner membrane</location>
        <topology evidence="1">Multi-pass membrane protein</topology>
    </subcellularLocation>
</comment>
<dbReference type="InterPro" id="IPR018076">
    <property type="entry name" value="T2SS_GspF_dom"/>
</dbReference>
<comment type="caution">
    <text evidence="10">The sequence shown here is derived from an EMBL/GenBank/DDBJ whole genome shotgun (WGS) entry which is preliminary data.</text>
</comment>
<dbReference type="GO" id="GO:0005886">
    <property type="term" value="C:plasma membrane"/>
    <property type="evidence" value="ECO:0007669"/>
    <property type="project" value="UniProtKB-SubCell"/>
</dbReference>
<sequence length="416" mass="45608">MAGYAYIAIDMNGKERKGKMEAPDEEKVFHSLKADGYFPVSIKELGILSRDINIQITNPVKPRDLSVFTRQFVSILNAGVPIVTALDMLVEQTENKTLRKAISSTLLLVEKGERLADAMRNQGKIFPPVFINMVEAGETSGSLEVALERMAVHFEKEAKLKALLKKASVYPASLGIISLAVIVLMLAFVIPTFMDMFADMDMEMPKVTLAIMSASNFLINRWYFVLGIIVIISVALIIYKNTYSGKMVFAKIGLKLPLIGKLNIKTASARFSRTLSTLLAAGIPLMDAIDITARTMDNILIKKMLMQSKEEVARGVPLSIPLMSSGIFPPMVYHMTKIGEETGNIEVMLNKIADYYDEEVEVATQALVAAMEPLIIIIMAVVVGGLILAILQPMFSMYEQMDSSLMGGDPGAGIAP</sequence>
<dbReference type="EMBL" id="JAEAGR010000002">
    <property type="protein sequence ID" value="MBH1939781.1"/>
    <property type="molecule type" value="Genomic_DNA"/>
</dbReference>
<evidence type="ECO:0000256" key="5">
    <source>
        <dbReference type="ARBA" id="ARBA00022692"/>
    </source>
</evidence>
<dbReference type="Pfam" id="PF00482">
    <property type="entry name" value="T2SSF"/>
    <property type="match status" value="2"/>
</dbReference>
<keyword evidence="4" id="KW-0997">Cell inner membrane</keyword>
<dbReference type="Gene3D" id="1.20.81.30">
    <property type="entry name" value="Type II secretion system (T2SS), domain F"/>
    <property type="match status" value="2"/>
</dbReference>
<keyword evidence="3" id="KW-1003">Cell membrane</keyword>
<dbReference type="Proteomes" id="UP000623269">
    <property type="component" value="Unassembled WGS sequence"/>
</dbReference>
<keyword evidence="7 8" id="KW-0472">Membrane</keyword>
<keyword evidence="6 8" id="KW-1133">Transmembrane helix</keyword>
<proteinExistence type="inferred from homology"/>
<organism evidence="10 11">
    <name type="scientific">Mobilitalea sibirica</name>
    <dbReference type="NCBI Taxonomy" id="1462919"/>
    <lineage>
        <taxon>Bacteria</taxon>
        <taxon>Bacillati</taxon>
        <taxon>Bacillota</taxon>
        <taxon>Clostridia</taxon>
        <taxon>Lachnospirales</taxon>
        <taxon>Lachnospiraceae</taxon>
        <taxon>Mobilitalea</taxon>
    </lineage>
</organism>
<protein>
    <submittedName>
        <fullName evidence="10">Type II secretion system F family protein</fullName>
    </submittedName>
</protein>
<dbReference type="RefSeq" id="WP_197660008.1">
    <property type="nucleotide sequence ID" value="NZ_JAEAGR010000002.1"/>
</dbReference>
<accession>A0A8J7H4Y8</accession>
<feature type="transmembrane region" description="Helical" evidence="8">
    <location>
        <begin position="222"/>
        <end position="239"/>
    </location>
</feature>
<evidence type="ECO:0000256" key="1">
    <source>
        <dbReference type="ARBA" id="ARBA00004429"/>
    </source>
</evidence>
<feature type="domain" description="Type II secretion system protein GspF" evidence="9">
    <location>
        <begin position="271"/>
        <end position="393"/>
    </location>
</feature>
<evidence type="ECO:0000256" key="6">
    <source>
        <dbReference type="ARBA" id="ARBA00022989"/>
    </source>
</evidence>
<evidence type="ECO:0000256" key="2">
    <source>
        <dbReference type="ARBA" id="ARBA00005745"/>
    </source>
</evidence>
<name>A0A8J7H4Y8_9FIRM</name>
<evidence type="ECO:0000256" key="3">
    <source>
        <dbReference type="ARBA" id="ARBA00022475"/>
    </source>
</evidence>
<gene>
    <name evidence="10" type="ORF">I5677_02595</name>
</gene>
<dbReference type="PRINTS" id="PR00812">
    <property type="entry name" value="BCTERIALGSPF"/>
</dbReference>
<evidence type="ECO:0000256" key="4">
    <source>
        <dbReference type="ARBA" id="ARBA00022519"/>
    </source>
</evidence>
<keyword evidence="11" id="KW-1185">Reference proteome</keyword>
<feature type="domain" description="Type II secretion system protein GspF" evidence="9">
    <location>
        <begin position="68"/>
        <end position="191"/>
    </location>
</feature>
<evidence type="ECO:0000256" key="7">
    <source>
        <dbReference type="ARBA" id="ARBA00023136"/>
    </source>
</evidence>
<dbReference type="InterPro" id="IPR003004">
    <property type="entry name" value="GspF/PilC"/>
</dbReference>
<reference evidence="10" key="1">
    <citation type="submission" date="2020-12" db="EMBL/GenBank/DDBJ databases">
        <title>M. sibirica DSM 26468T genome.</title>
        <authorList>
            <person name="Thieme N."/>
            <person name="Rettenmaier R."/>
            <person name="Zverlov V."/>
            <person name="Liebl W."/>
        </authorList>
    </citation>
    <scope>NUCLEOTIDE SEQUENCE</scope>
    <source>
        <strain evidence="10">DSM 26468</strain>
    </source>
</reference>
<comment type="similarity">
    <text evidence="2">Belongs to the GSP F family.</text>
</comment>